<evidence type="ECO:0000256" key="4">
    <source>
        <dbReference type="ARBA" id="ARBA00022839"/>
    </source>
</evidence>
<feature type="domain" description="Exonuclease" evidence="5">
    <location>
        <begin position="12"/>
        <end position="193"/>
    </location>
</feature>
<dbReference type="NCBIfam" id="NF003765">
    <property type="entry name" value="PRK05359.1"/>
    <property type="match status" value="1"/>
</dbReference>
<dbReference type="SMART" id="SM00479">
    <property type="entry name" value="EXOIII"/>
    <property type="match status" value="1"/>
</dbReference>
<protein>
    <submittedName>
        <fullName evidence="6">Unannotated protein</fullName>
    </submittedName>
</protein>
<dbReference type="InterPro" id="IPR022894">
    <property type="entry name" value="Oligoribonuclease"/>
</dbReference>
<dbReference type="InterPro" id="IPR013520">
    <property type="entry name" value="Ribonucl_H"/>
</dbReference>
<comment type="similarity">
    <text evidence="1">Belongs to the oligoribonuclease family.</text>
</comment>
<dbReference type="SUPFAM" id="SSF53098">
    <property type="entry name" value="Ribonuclease H-like"/>
    <property type="match status" value="1"/>
</dbReference>
<evidence type="ECO:0000259" key="5">
    <source>
        <dbReference type="SMART" id="SM00479"/>
    </source>
</evidence>
<dbReference type="AlphaFoldDB" id="A0A6J6GJN8"/>
<accession>A0A6J6GJN8</accession>
<dbReference type="InterPro" id="IPR012337">
    <property type="entry name" value="RNaseH-like_sf"/>
</dbReference>
<dbReference type="PANTHER" id="PTHR11046">
    <property type="entry name" value="OLIGORIBONUCLEASE, MITOCHONDRIAL"/>
    <property type="match status" value="1"/>
</dbReference>
<dbReference type="PANTHER" id="PTHR11046:SF0">
    <property type="entry name" value="OLIGORIBONUCLEASE, MITOCHONDRIAL"/>
    <property type="match status" value="1"/>
</dbReference>
<organism evidence="6">
    <name type="scientific">freshwater metagenome</name>
    <dbReference type="NCBI Taxonomy" id="449393"/>
    <lineage>
        <taxon>unclassified sequences</taxon>
        <taxon>metagenomes</taxon>
        <taxon>ecological metagenomes</taxon>
    </lineage>
</organism>
<dbReference type="GO" id="GO:0003676">
    <property type="term" value="F:nucleic acid binding"/>
    <property type="evidence" value="ECO:0007669"/>
    <property type="project" value="InterPro"/>
</dbReference>
<dbReference type="Gene3D" id="3.30.420.10">
    <property type="entry name" value="Ribonuclease H-like superfamily/Ribonuclease H"/>
    <property type="match status" value="1"/>
</dbReference>
<dbReference type="EMBL" id="CAEZUE010000148">
    <property type="protein sequence ID" value="CAB4599115.1"/>
    <property type="molecule type" value="Genomic_DNA"/>
</dbReference>
<evidence type="ECO:0000313" key="6">
    <source>
        <dbReference type="EMBL" id="CAB4599115.1"/>
    </source>
</evidence>
<gene>
    <name evidence="6" type="ORF">UFOPK1788_00979</name>
</gene>
<evidence type="ECO:0000256" key="2">
    <source>
        <dbReference type="ARBA" id="ARBA00022722"/>
    </source>
</evidence>
<dbReference type="GO" id="GO:0000175">
    <property type="term" value="F:3'-5'-RNA exonuclease activity"/>
    <property type="evidence" value="ECO:0007669"/>
    <property type="project" value="InterPro"/>
</dbReference>
<name>A0A6J6GJN8_9ZZZZ</name>
<evidence type="ECO:0000256" key="3">
    <source>
        <dbReference type="ARBA" id="ARBA00022801"/>
    </source>
</evidence>
<dbReference type="Pfam" id="PF00929">
    <property type="entry name" value="RNase_T"/>
    <property type="match status" value="1"/>
</dbReference>
<reference evidence="6" key="1">
    <citation type="submission" date="2020-05" db="EMBL/GenBank/DDBJ databases">
        <authorList>
            <person name="Chiriac C."/>
            <person name="Salcher M."/>
            <person name="Ghai R."/>
            <person name="Kavagutti S V."/>
        </authorList>
    </citation>
    <scope>NUCLEOTIDE SEQUENCE</scope>
</reference>
<keyword evidence="3" id="KW-0378">Hydrolase</keyword>
<dbReference type="CDD" id="cd06135">
    <property type="entry name" value="Orn"/>
    <property type="match status" value="1"/>
</dbReference>
<proteinExistence type="inferred from homology"/>
<keyword evidence="4" id="KW-0269">Exonuclease</keyword>
<sequence>MNDINPVGSDRHIVWLDCEMTGLRINGDTAEKPDDEIIEIGVIITDAFLNPVDSGMTVVIKPSAAAIEHMNSFVRSMHTSSGLLAALSGGMALADAESAVLDYITQHVPQPKTAPIAGNTIMMDRVFISKYMPKVDEHLHYRSIDVSAIKEITMRWFPDVFSAMPVKTGNHRALADAVESIRELEYYRNILFRMAPKTPEELSAASEDATKKWSSYLS</sequence>
<keyword evidence="2" id="KW-0540">Nuclease</keyword>
<evidence type="ECO:0000256" key="1">
    <source>
        <dbReference type="ARBA" id="ARBA00009921"/>
    </source>
</evidence>
<dbReference type="InterPro" id="IPR036397">
    <property type="entry name" value="RNaseH_sf"/>
</dbReference>